<proteinExistence type="predicted"/>
<evidence type="ECO:0000313" key="1">
    <source>
        <dbReference type="EMBL" id="KAK2549021.1"/>
    </source>
</evidence>
<comment type="caution">
    <text evidence="1">The sequence shown here is derived from an EMBL/GenBank/DDBJ whole genome shotgun (WGS) entry which is preliminary data.</text>
</comment>
<keyword evidence="2" id="KW-1185">Reference proteome</keyword>
<sequence length="77" mass="8678">MLFFSQAGFRVLKMSVWRQFKKACEESGKDAFHPNVAVAKPMSGLGLTCQQHSSKLVRSANLPDRENLHAFRLSNNI</sequence>
<dbReference type="AlphaFoldDB" id="A0AAD9PUA4"/>
<reference evidence="1" key="2">
    <citation type="journal article" date="2023" name="Science">
        <title>Genomic signatures of disease resistance in endangered staghorn corals.</title>
        <authorList>
            <person name="Vollmer S.V."/>
            <person name="Selwyn J.D."/>
            <person name="Despard B.A."/>
            <person name="Roesel C.L."/>
        </authorList>
    </citation>
    <scope>NUCLEOTIDE SEQUENCE</scope>
    <source>
        <strain evidence="1">K2</strain>
    </source>
</reference>
<gene>
    <name evidence="1" type="ORF">P5673_030650</name>
</gene>
<name>A0AAD9PUA4_ACRCE</name>
<dbReference type="Proteomes" id="UP001249851">
    <property type="component" value="Unassembled WGS sequence"/>
</dbReference>
<reference evidence="1" key="1">
    <citation type="journal article" date="2023" name="G3 (Bethesda)">
        <title>Whole genome assembly and annotation of the endangered Caribbean coral Acropora cervicornis.</title>
        <authorList>
            <person name="Selwyn J.D."/>
            <person name="Vollmer S.V."/>
        </authorList>
    </citation>
    <scope>NUCLEOTIDE SEQUENCE</scope>
    <source>
        <strain evidence="1">K2</strain>
    </source>
</reference>
<protein>
    <submittedName>
        <fullName evidence="1">Uncharacterized protein</fullName>
    </submittedName>
</protein>
<dbReference type="EMBL" id="JARQWQ010000133">
    <property type="protein sequence ID" value="KAK2549021.1"/>
    <property type="molecule type" value="Genomic_DNA"/>
</dbReference>
<organism evidence="1 2">
    <name type="scientific">Acropora cervicornis</name>
    <name type="common">Staghorn coral</name>
    <dbReference type="NCBI Taxonomy" id="6130"/>
    <lineage>
        <taxon>Eukaryota</taxon>
        <taxon>Metazoa</taxon>
        <taxon>Cnidaria</taxon>
        <taxon>Anthozoa</taxon>
        <taxon>Hexacorallia</taxon>
        <taxon>Scleractinia</taxon>
        <taxon>Astrocoeniina</taxon>
        <taxon>Acroporidae</taxon>
        <taxon>Acropora</taxon>
    </lineage>
</organism>
<accession>A0AAD9PUA4</accession>
<evidence type="ECO:0000313" key="2">
    <source>
        <dbReference type="Proteomes" id="UP001249851"/>
    </source>
</evidence>